<dbReference type="SUPFAM" id="SSF103473">
    <property type="entry name" value="MFS general substrate transporter"/>
    <property type="match status" value="1"/>
</dbReference>
<feature type="transmembrane region" description="Helical" evidence="2">
    <location>
        <begin position="36"/>
        <end position="55"/>
    </location>
</feature>
<dbReference type="RefSeq" id="WP_001037440.1">
    <property type="nucleotide sequence ID" value="NC_002758.2"/>
</dbReference>
<keyword evidence="2" id="KW-0472">Membrane</keyword>
<dbReference type="InterPro" id="IPR011701">
    <property type="entry name" value="MFS"/>
</dbReference>
<protein>
    <recommendedName>
        <fullName evidence="5">MFS transporter</fullName>
    </recommendedName>
</protein>
<proteinExistence type="predicted"/>
<dbReference type="EMBL" id="BA000017">
    <property type="protein sequence ID" value="BAB57141.1"/>
    <property type="molecule type" value="Genomic_DNA"/>
</dbReference>
<dbReference type="AlphaFoldDB" id="A0A0H3JQY0"/>
<evidence type="ECO:0000256" key="1">
    <source>
        <dbReference type="ARBA" id="ARBA00004651"/>
    </source>
</evidence>
<sequence>MNKLILGIYLYRIFSRAYFYLPFLLIYFLIQGYSIIQLEILMASYGIAAFLFSLYKEKCFKICNLKDSNKLVVSEIFKIIGLLLLLYQNQYLILVVAQILLGLSYSMMAGVDTAIIKRNITNEKYVQNKSNSYMFLSLLISGIIGSYLYGINIKWPIIMTGIFSILTIIIIRCTLVENRELNLIGETKGKIKKFLPEEKFWILHYSFLRALILGFFIGFIPINIYNDLKLNNLQFISVLTCYTVMGYLSSRYLTKYLNYKFVSEICLIIFLIIYTYQSFIAVTISMIFLGISSGLTRPQTINKLSSSSNLRVMLNYAETLYFIFNIAFLLIGGYLYSIGTIQYLMLFMSLLTFIYLLTLFYLRRDQHENQHRI</sequence>
<feature type="transmembrane region" description="Helical" evidence="2">
    <location>
        <begin position="132"/>
        <end position="149"/>
    </location>
</feature>
<reference evidence="3 4" key="1">
    <citation type="journal article" date="2001" name="Lancet">
        <title>Whole genome sequencing of meticillin-resistant Staphylococcus aureus.</title>
        <authorList>
            <person name="Kuroda M."/>
            <person name="Ohta T."/>
            <person name="Uchiyama I."/>
            <person name="Baba T."/>
            <person name="Yuzawa H."/>
            <person name="Kobayashi I."/>
            <person name="Cui L."/>
            <person name="Oguchi A."/>
            <person name="Aoki K."/>
            <person name="Nagai Y."/>
            <person name="Lian J."/>
            <person name="Ito T."/>
            <person name="Kanamori M."/>
            <person name="Matsumaru H."/>
            <person name="Maruyama A."/>
            <person name="Murakami H."/>
            <person name="Hosoyama A."/>
            <person name="Mizutani-Ui Y."/>
            <person name="Takahashi N.K."/>
            <person name="Sawano T."/>
            <person name="Inoue R."/>
            <person name="Kaito C."/>
            <person name="Sekimizu K."/>
            <person name="Hirakawa H."/>
            <person name="Kuhara S."/>
            <person name="Goto S."/>
            <person name="Yabuzaki J."/>
            <person name="Kanehisa M."/>
            <person name="Yamashita A."/>
            <person name="Oshima K."/>
            <person name="Furuya K."/>
            <person name="Yoshino C."/>
            <person name="Shiba T."/>
            <person name="Hattori M."/>
            <person name="Ogasawara N."/>
            <person name="Hayashi H."/>
            <person name="Hiramatsu K."/>
        </authorList>
    </citation>
    <scope>NUCLEOTIDE SEQUENCE [LARGE SCALE GENOMIC DNA]</scope>
    <source>
        <strain evidence="4">Mu50 / ATCC 700699</strain>
    </source>
</reference>
<gene>
    <name evidence="3" type="ordered locus">SAV0979</name>
</gene>
<feature type="transmembrane region" description="Helical" evidence="2">
    <location>
        <begin position="155"/>
        <end position="175"/>
    </location>
</feature>
<feature type="transmembrane region" description="Helical" evidence="2">
    <location>
        <begin position="232"/>
        <end position="249"/>
    </location>
</feature>
<feature type="transmembrane region" description="Helical" evidence="2">
    <location>
        <begin position="319"/>
        <end position="337"/>
    </location>
</feature>
<dbReference type="GO" id="GO:0022857">
    <property type="term" value="F:transmembrane transporter activity"/>
    <property type="evidence" value="ECO:0007669"/>
    <property type="project" value="InterPro"/>
</dbReference>
<keyword evidence="2" id="KW-0812">Transmembrane</keyword>
<dbReference type="GO" id="GO:0005886">
    <property type="term" value="C:plasma membrane"/>
    <property type="evidence" value="ECO:0007669"/>
    <property type="project" value="UniProtKB-SubCell"/>
</dbReference>
<dbReference type="HOGENOM" id="CLU_786484_0_0_9"/>
<evidence type="ECO:0000256" key="2">
    <source>
        <dbReference type="SAM" id="Phobius"/>
    </source>
</evidence>
<feature type="transmembrane region" description="Helical" evidence="2">
    <location>
        <begin position="91"/>
        <end position="111"/>
    </location>
</feature>
<accession>A0A0H3JQY0</accession>
<dbReference type="Proteomes" id="UP000002481">
    <property type="component" value="Chromosome"/>
</dbReference>
<feature type="transmembrane region" description="Helical" evidence="2">
    <location>
        <begin position="200"/>
        <end position="220"/>
    </location>
</feature>
<evidence type="ECO:0000313" key="3">
    <source>
        <dbReference type="EMBL" id="BAB57141.1"/>
    </source>
</evidence>
<dbReference type="Pfam" id="PF07690">
    <property type="entry name" value="MFS_1"/>
    <property type="match status" value="1"/>
</dbReference>
<feature type="transmembrane region" description="Helical" evidence="2">
    <location>
        <begin position="9"/>
        <end position="30"/>
    </location>
</feature>
<feature type="transmembrane region" description="Helical" evidence="2">
    <location>
        <begin position="67"/>
        <end position="85"/>
    </location>
</feature>
<comment type="subcellular location">
    <subcellularLocation>
        <location evidence="1">Cell membrane</location>
        <topology evidence="1">Multi-pass membrane protein</topology>
    </subcellularLocation>
</comment>
<evidence type="ECO:0008006" key="5">
    <source>
        <dbReference type="Google" id="ProtNLM"/>
    </source>
</evidence>
<dbReference type="KEGG" id="sav:SAV0979"/>
<organism evidence="3 4">
    <name type="scientific">Staphylococcus aureus (strain Mu50 / ATCC 700699)</name>
    <dbReference type="NCBI Taxonomy" id="158878"/>
    <lineage>
        <taxon>Bacteria</taxon>
        <taxon>Bacillati</taxon>
        <taxon>Bacillota</taxon>
        <taxon>Bacilli</taxon>
        <taxon>Bacillales</taxon>
        <taxon>Staphylococcaceae</taxon>
        <taxon>Staphylococcus</taxon>
    </lineage>
</organism>
<feature type="transmembrane region" description="Helical" evidence="2">
    <location>
        <begin position="343"/>
        <end position="362"/>
    </location>
</feature>
<evidence type="ECO:0000313" key="4">
    <source>
        <dbReference type="Proteomes" id="UP000002481"/>
    </source>
</evidence>
<dbReference type="Gene3D" id="1.20.1250.20">
    <property type="entry name" value="MFS general substrate transporter like domains"/>
    <property type="match status" value="2"/>
</dbReference>
<dbReference type="InterPro" id="IPR036259">
    <property type="entry name" value="MFS_trans_sf"/>
</dbReference>
<keyword evidence="2" id="KW-1133">Transmembrane helix</keyword>
<name>A0A0H3JQY0_STAAM</name>